<dbReference type="EMBL" id="VIKR01000006">
    <property type="protein sequence ID" value="TQV71602.1"/>
    <property type="molecule type" value="Genomic_DNA"/>
</dbReference>
<reference evidence="3 4" key="1">
    <citation type="submission" date="2019-06" db="EMBL/GenBank/DDBJ databases">
        <title>Draft genome of Aliikangiella marina GYP-15.</title>
        <authorList>
            <person name="Wang G."/>
        </authorList>
    </citation>
    <scope>NUCLEOTIDE SEQUENCE [LARGE SCALE GENOMIC DNA]</scope>
    <source>
        <strain evidence="3 4">GYP-15</strain>
    </source>
</reference>
<keyword evidence="2" id="KW-0472">Membrane</keyword>
<proteinExistence type="predicted"/>
<organism evidence="3 4">
    <name type="scientific">Aliikangiella marina</name>
    <dbReference type="NCBI Taxonomy" id="1712262"/>
    <lineage>
        <taxon>Bacteria</taxon>
        <taxon>Pseudomonadati</taxon>
        <taxon>Pseudomonadota</taxon>
        <taxon>Gammaproteobacteria</taxon>
        <taxon>Oceanospirillales</taxon>
        <taxon>Pleioneaceae</taxon>
        <taxon>Aliikangiella</taxon>
    </lineage>
</organism>
<dbReference type="AlphaFoldDB" id="A0A545T311"/>
<keyword evidence="4" id="KW-1185">Reference proteome</keyword>
<evidence type="ECO:0000256" key="1">
    <source>
        <dbReference type="SAM" id="Coils"/>
    </source>
</evidence>
<evidence type="ECO:0000313" key="4">
    <source>
        <dbReference type="Proteomes" id="UP000317839"/>
    </source>
</evidence>
<dbReference type="RefSeq" id="WP_142944001.1">
    <property type="nucleotide sequence ID" value="NZ_VIKR01000006.1"/>
</dbReference>
<feature type="coiled-coil region" evidence="1">
    <location>
        <begin position="64"/>
        <end position="112"/>
    </location>
</feature>
<gene>
    <name evidence="3" type="ORF">FLL45_20855</name>
</gene>
<keyword evidence="2" id="KW-0812">Transmembrane</keyword>
<evidence type="ECO:0000256" key="2">
    <source>
        <dbReference type="SAM" id="Phobius"/>
    </source>
</evidence>
<accession>A0A545T311</accession>
<keyword evidence="1" id="KW-0175">Coiled coil</keyword>
<dbReference type="Proteomes" id="UP000317839">
    <property type="component" value="Unassembled WGS sequence"/>
</dbReference>
<dbReference type="OrthoDB" id="7408523at2"/>
<evidence type="ECO:0000313" key="3">
    <source>
        <dbReference type="EMBL" id="TQV71602.1"/>
    </source>
</evidence>
<sequence length="230" mass="26903">MDLKIVKNIVVTFSIVWVVFWVLYGVSESSNLKESFFNEWGDFFAGTAAPLAFAWLVLGYFQQGKELSENTDTLKQQITKLEESLDLQRQLVEATKEEMNVYKEKIRKDEERYYLENQPRFVWLKTKKRPMSIGDLELIMDVSLKNIQAEGYEIVFSIKSKNLPWVRLEFNSFPVIMRGQEVKISFALSSKDIDFREDILVDANYISRFGKPETQLLDFRFNESGDLDCV</sequence>
<protein>
    <submittedName>
        <fullName evidence="3">Uncharacterized protein</fullName>
    </submittedName>
</protein>
<feature type="transmembrane region" description="Helical" evidence="2">
    <location>
        <begin position="5"/>
        <end position="23"/>
    </location>
</feature>
<comment type="caution">
    <text evidence="3">The sequence shown here is derived from an EMBL/GenBank/DDBJ whole genome shotgun (WGS) entry which is preliminary data.</text>
</comment>
<keyword evidence="2" id="KW-1133">Transmembrane helix</keyword>
<name>A0A545T311_9GAMM</name>
<feature type="transmembrane region" description="Helical" evidence="2">
    <location>
        <begin position="43"/>
        <end position="61"/>
    </location>
</feature>